<protein>
    <submittedName>
        <fullName evidence="2">Uncharacterized protein</fullName>
    </submittedName>
</protein>
<evidence type="ECO:0000313" key="2">
    <source>
        <dbReference type="EMBL" id="QHT91836.1"/>
    </source>
</evidence>
<feature type="compositionally biased region" description="Basic residues" evidence="1">
    <location>
        <begin position="103"/>
        <end position="124"/>
    </location>
</feature>
<dbReference type="EMBL" id="MN740170">
    <property type="protein sequence ID" value="QHT91836.1"/>
    <property type="molecule type" value="Genomic_DNA"/>
</dbReference>
<organism evidence="2">
    <name type="scientific">viral metagenome</name>
    <dbReference type="NCBI Taxonomy" id="1070528"/>
    <lineage>
        <taxon>unclassified sequences</taxon>
        <taxon>metagenomes</taxon>
        <taxon>organismal metagenomes</taxon>
    </lineage>
</organism>
<sequence>MSGEQITTFSLNELESVMDKDSKYNIKIRENDNQGLKEYGTYYYTNKDTSKFMFTKAGTIGPQKRNLTLAVPYTFENGEFTIDTDYIVYKLDKGFAELPFTGGRRKSRKSKKSKKSKKSRKSRK</sequence>
<feature type="region of interest" description="Disordered" evidence="1">
    <location>
        <begin position="98"/>
        <end position="124"/>
    </location>
</feature>
<dbReference type="AlphaFoldDB" id="A0A6C0IH94"/>
<proteinExistence type="predicted"/>
<name>A0A6C0IH94_9ZZZZ</name>
<reference evidence="2" key="1">
    <citation type="journal article" date="2020" name="Nature">
        <title>Giant virus diversity and host interactions through global metagenomics.</title>
        <authorList>
            <person name="Schulz F."/>
            <person name="Roux S."/>
            <person name="Paez-Espino D."/>
            <person name="Jungbluth S."/>
            <person name="Walsh D.A."/>
            <person name="Denef V.J."/>
            <person name="McMahon K.D."/>
            <person name="Konstantinidis K.T."/>
            <person name="Eloe-Fadrosh E.A."/>
            <person name="Kyrpides N.C."/>
            <person name="Woyke T."/>
        </authorList>
    </citation>
    <scope>NUCLEOTIDE SEQUENCE</scope>
    <source>
        <strain evidence="2">GVMAG-M-3300023184-86</strain>
    </source>
</reference>
<evidence type="ECO:0000256" key="1">
    <source>
        <dbReference type="SAM" id="MobiDB-lite"/>
    </source>
</evidence>
<accession>A0A6C0IH94</accession>